<reference evidence="1" key="1">
    <citation type="submission" date="2023-06" db="EMBL/GenBank/DDBJ databases">
        <authorList>
            <consortium name="Lawrence Berkeley National Laboratory"/>
            <person name="Ahrendt S."/>
            <person name="Sahu N."/>
            <person name="Indic B."/>
            <person name="Wong-Bajracharya J."/>
            <person name="Merenyi Z."/>
            <person name="Ke H.-M."/>
            <person name="Monk M."/>
            <person name="Kocsube S."/>
            <person name="Drula E."/>
            <person name="Lipzen A."/>
            <person name="Balint B."/>
            <person name="Henrissat B."/>
            <person name="Andreopoulos B."/>
            <person name="Martin F.M."/>
            <person name="Harder C.B."/>
            <person name="Rigling D."/>
            <person name="Ford K.L."/>
            <person name="Foster G.D."/>
            <person name="Pangilinan J."/>
            <person name="Papanicolaou A."/>
            <person name="Barry K."/>
            <person name="LaButti K."/>
            <person name="Viragh M."/>
            <person name="Koriabine M."/>
            <person name="Yan M."/>
            <person name="Riley R."/>
            <person name="Champramary S."/>
            <person name="Plett K.L."/>
            <person name="Tsai I.J."/>
            <person name="Slot J."/>
            <person name="Sipos G."/>
            <person name="Plett J."/>
            <person name="Nagy L.G."/>
            <person name="Grigoriev I.V."/>
        </authorList>
    </citation>
    <scope>NUCLEOTIDE SEQUENCE</scope>
    <source>
        <strain evidence="1">FPL87.14</strain>
    </source>
</reference>
<gene>
    <name evidence="1" type="ORF">EV421DRAFT_1864681</name>
</gene>
<accession>A0AA39ISK8</accession>
<proteinExistence type="predicted"/>
<name>A0AA39ISK8_9AGAR</name>
<comment type="caution">
    <text evidence="1">The sequence shown here is derived from an EMBL/GenBank/DDBJ whole genome shotgun (WGS) entry which is preliminary data.</text>
</comment>
<organism evidence="1 2">
    <name type="scientific">Armillaria borealis</name>
    <dbReference type="NCBI Taxonomy" id="47425"/>
    <lineage>
        <taxon>Eukaryota</taxon>
        <taxon>Fungi</taxon>
        <taxon>Dikarya</taxon>
        <taxon>Basidiomycota</taxon>
        <taxon>Agaricomycotina</taxon>
        <taxon>Agaricomycetes</taxon>
        <taxon>Agaricomycetidae</taxon>
        <taxon>Agaricales</taxon>
        <taxon>Marasmiineae</taxon>
        <taxon>Physalacriaceae</taxon>
        <taxon>Armillaria</taxon>
    </lineage>
</organism>
<dbReference type="Proteomes" id="UP001175226">
    <property type="component" value="Unassembled WGS sequence"/>
</dbReference>
<keyword evidence="2" id="KW-1185">Reference proteome</keyword>
<sequence>MTSHQVHHVSCLFSIVDAKRISLSNKELGLYPARNRIWSQVTVRPGRTAECIQDIYDEFPHTLSYATILTLDSVTTLDYAYIASLVEMMVATSHNLSTLKIWSTPIHIDDCTFSASFISSFVLASSKATVWKIGTHTSFPHDDGEPVLRQIREDAAKRGSLPLREFHYRCEDENLLHRYLTSRADGLTDPLSILHSPVFRHSILGRLTDLQVLRLLAAAAHNDDRTKIEHYMPRLKNRPINLKLCISLTDLEC</sequence>
<dbReference type="AlphaFoldDB" id="A0AA39ISK8"/>
<feature type="non-terminal residue" evidence="1">
    <location>
        <position position="253"/>
    </location>
</feature>
<dbReference type="EMBL" id="JAUEPT010000216">
    <property type="protein sequence ID" value="KAK0429712.1"/>
    <property type="molecule type" value="Genomic_DNA"/>
</dbReference>
<evidence type="ECO:0000313" key="2">
    <source>
        <dbReference type="Proteomes" id="UP001175226"/>
    </source>
</evidence>
<evidence type="ECO:0000313" key="1">
    <source>
        <dbReference type="EMBL" id="KAK0429712.1"/>
    </source>
</evidence>
<protein>
    <submittedName>
        <fullName evidence="1">Uncharacterized protein</fullName>
    </submittedName>
</protein>